<accession>A0A164HY67</accession>
<comment type="caution">
    <text evidence="2">The sequence shown here is derived from an EMBL/GenBank/DDBJ whole genome shotgun (WGS) entry which is preliminary data.</text>
</comment>
<keyword evidence="3" id="KW-1185">Reference proteome</keyword>
<dbReference type="Proteomes" id="UP000076858">
    <property type="component" value="Unassembled WGS sequence"/>
</dbReference>
<evidence type="ECO:0000313" key="2">
    <source>
        <dbReference type="EMBL" id="KZS00680.1"/>
    </source>
</evidence>
<dbReference type="EMBL" id="LRGB01008961">
    <property type="protein sequence ID" value="KZS00680.1"/>
    <property type="molecule type" value="Genomic_DNA"/>
</dbReference>
<proteinExistence type="predicted"/>
<dbReference type="AlphaFoldDB" id="A0A164HY67"/>
<evidence type="ECO:0000259" key="1">
    <source>
        <dbReference type="Pfam" id="PF13976"/>
    </source>
</evidence>
<reference evidence="2 3" key="1">
    <citation type="submission" date="2016-03" db="EMBL/GenBank/DDBJ databases">
        <title>EvidentialGene: Evidence-directed Construction of Genes on Genomes.</title>
        <authorList>
            <person name="Gilbert D.G."/>
            <person name="Choi J.-H."/>
            <person name="Mockaitis K."/>
            <person name="Colbourne J."/>
            <person name="Pfrender M."/>
        </authorList>
    </citation>
    <scope>NUCLEOTIDE SEQUENCE [LARGE SCALE GENOMIC DNA]</scope>
    <source>
        <strain evidence="2 3">Xinb3</strain>
        <tissue evidence="2">Complete organism</tissue>
    </source>
</reference>
<organism evidence="2 3">
    <name type="scientific">Daphnia magna</name>
    <dbReference type="NCBI Taxonomy" id="35525"/>
    <lineage>
        <taxon>Eukaryota</taxon>
        <taxon>Metazoa</taxon>
        <taxon>Ecdysozoa</taxon>
        <taxon>Arthropoda</taxon>
        <taxon>Crustacea</taxon>
        <taxon>Branchiopoda</taxon>
        <taxon>Diplostraca</taxon>
        <taxon>Cladocera</taxon>
        <taxon>Anomopoda</taxon>
        <taxon>Daphniidae</taxon>
        <taxon>Daphnia</taxon>
    </lineage>
</organism>
<evidence type="ECO:0000313" key="3">
    <source>
        <dbReference type="Proteomes" id="UP000076858"/>
    </source>
</evidence>
<dbReference type="InterPro" id="IPR025724">
    <property type="entry name" value="GAG-pre-integrase_dom"/>
</dbReference>
<sequence>MGDIIIQTNVNEEWHSGILKNVLFVPDLGVNLFSVRSATRAGLLVLFTNNRVIISKGEKIVACQEPSFEPPLQAEYPKIGQTSDCQKNAFHVLSRSEAQPLHLWHHRLGHTDTKTIRKMESEKLVNGLIIKRSDTSAAPFCEGCALAAGRHISAQVSEREFFRRASLWHYVSS</sequence>
<gene>
    <name evidence="2" type="ORF">APZ42_002932</name>
</gene>
<feature type="domain" description="GAG-pre-integrase" evidence="1">
    <location>
        <begin position="92"/>
        <end position="147"/>
    </location>
</feature>
<dbReference type="Pfam" id="PF13976">
    <property type="entry name" value="gag_pre-integrs"/>
    <property type="match status" value="1"/>
</dbReference>
<name>A0A164HY67_9CRUS</name>
<protein>
    <submittedName>
        <fullName evidence="2">Copia protein (Gag-int-pol protein)</fullName>
    </submittedName>
</protein>